<accession>A0AAV7LFQ7</accession>
<dbReference type="AlphaFoldDB" id="A0AAV7LFQ7"/>
<protein>
    <submittedName>
        <fullName evidence="1">Uncharacterized protein</fullName>
    </submittedName>
</protein>
<dbReference type="EMBL" id="JANPWB010000015">
    <property type="protein sequence ID" value="KAJ1089859.1"/>
    <property type="molecule type" value="Genomic_DNA"/>
</dbReference>
<evidence type="ECO:0000313" key="1">
    <source>
        <dbReference type="EMBL" id="KAJ1089859.1"/>
    </source>
</evidence>
<sequence>MLHNLALRRQVPFLQEDGPDDGVVAAVEPVDSDEEEAEEEDIDIRDSVIQQYFQWHTGTACGVVHRLQGWGAGVVVLWRCLLSTSAGGGGGQFIVRASVRGPLECHGVPHGVLYVLQHPYDGALGRADGSEFLPEPQILFLLHALGLLKLGQDRSHRLLGVVVCSHDGREGLVESGFQWPVRPLSHGSPPSSPVFLCLRPLDRVPTTTVPRSLLLGW</sequence>
<reference evidence="1" key="1">
    <citation type="journal article" date="2022" name="bioRxiv">
        <title>Sequencing and chromosome-scale assembly of the giantPleurodeles waltlgenome.</title>
        <authorList>
            <person name="Brown T."/>
            <person name="Elewa A."/>
            <person name="Iarovenko S."/>
            <person name="Subramanian E."/>
            <person name="Araus A.J."/>
            <person name="Petzold A."/>
            <person name="Susuki M."/>
            <person name="Suzuki K.-i.T."/>
            <person name="Hayashi T."/>
            <person name="Toyoda A."/>
            <person name="Oliveira C."/>
            <person name="Osipova E."/>
            <person name="Leigh N.D."/>
            <person name="Simon A."/>
            <person name="Yun M.H."/>
        </authorList>
    </citation>
    <scope>NUCLEOTIDE SEQUENCE</scope>
    <source>
        <strain evidence="1">20211129_DDA</strain>
        <tissue evidence="1">Liver</tissue>
    </source>
</reference>
<organism evidence="1 2">
    <name type="scientific">Pleurodeles waltl</name>
    <name type="common">Iberian ribbed newt</name>
    <dbReference type="NCBI Taxonomy" id="8319"/>
    <lineage>
        <taxon>Eukaryota</taxon>
        <taxon>Metazoa</taxon>
        <taxon>Chordata</taxon>
        <taxon>Craniata</taxon>
        <taxon>Vertebrata</taxon>
        <taxon>Euteleostomi</taxon>
        <taxon>Amphibia</taxon>
        <taxon>Batrachia</taxon>
        <taxon>Caudata</taxon>
        <taxon>Salamandroidea</taxon>
        <taxon>Salamandridae</taxon>
        <taxon>Pleurodelinae</taxon>
        <taxon>Pleurodeles</taxon>
    </lineage>
</organism>
<dbReference type="Proteomes" id="UP001066276">
    <property type="component" value="Chromosome 11"/>
</dbReference>
<evidence type="ECO:0000313" key="2">
    <source>
        <dbReference type="Proteomes" id="UP001066276"/>
    </source>
</evidence>
<gene>
    <name evidence="1" type="ORF">NDU88_003003</name>
</gene>
<name>A0AAV7LFQ7_PLEWA</name>
<keyword evidence="2" id="KW-1185">Reference proteome</keyword>
<comment type="caution">
    <text evidence="1">The sequence shown here is derived from an EMBL/GenBank/DDBJ whole genome shotgun (WGS) entry which is preliminary data.</text>
</comment>
<proteinExistence type="predicted"/>